<protein>
    <submittedName>
        <fullName evidence="1">Uncharacterized protein</fullName>
    </submittedName>
</protein>
<organism evidence="1 2">
    <name type="scientific">Araneus ventricosus</name>
    <name type="common">Orbweaver spider</name>
    <name type="synonym">Epeira ventricosa</name>
    <dbReference type="NCBI Taxonomy" id="182803"/>
    <lineage>
        <taxon>Eukaryota</taxon>
        <taxon>Metazoa</taxon>
        <taxon>Ecdysozoa</taxon>
        <taxon>Arthropoda</taxon>
        <taxon>Chelicerata</taxon>
        <taxon>Arachnida</taxon>
        <taxon>Araneae</taxon>
        <taxon>Araneomorphae</taxon>
        <taxon>Entelegynae</taxon>
        <taxon>Araneoidea</taxon>
        <taxon>Araneidae</taxon>
        <taxon>Araneus</taxon>
    </lineage>
</organism>
<sequence>MISCAWLTLFLSRWNSRQWFDNNDIFHQFTALQEFLEQCVLPNRLPDARLRDCYNHLTQQIGGCLNRSIQECSLCAGKLILPCQKTRKWAFMKSIIPDSARLGQIDEFVKRCREIESLRRRCITRT</sequence>
<reference evidence="1 2" key="1">
    <citation type="journal article" date="2019" name="Sci. Rep.">
        <title>Orb-weaving spider Araneus ventricosus genome elucidates the spidroin gene catalogue.</title>
        <authorList>
            <person name="Kono N."/>
            <person name="Nakamura H."/>
            <person name="Ohtoshi R."/>
            <person name="Moran D.A.P."/>
            <person name="Shinohara A."/>
            <person name="Yoshida Y."/>
            <person name="Fujiwara M."/>
            <person name="Mori M."/>
            <person name="Tomita M."/>
            <person name="Arakawa K."/>
        </authorList>
    </citation>
    <scope>NUCLEOTIDE SEQUENCE [LARGE SCALE GENOMIC DNA]</scope>
</reference>
<dbReference type="Proteomes" id="UP000499080">
    <property type="component" value="Unassembled WGS sequence"/>
</dbReference>
<dbReference type="AlphaFoldDB" id="A0A4Y2P4K7"/>
<name>A0A4Y2P4K7_ARAVE</name>
<proteinExistence type="predicted"/>
<evidence type="ECO:0000313" key="1">
    <source>
        <dbReference type="EMBL" id="GBN45390.1"/>
    </source>
</evidence>
<accession>A0A4Y2P4K7</accession>
<comment type="caution">
    <text evidence="1">The sequence shown here is derived from an EMBL/GenBank/DDBJ whole genome shotgun (WGS) entry which is preliminary data.</text>
</comment>
<keyword evidence="2" id="KW-1185">Reference proteome</keyword>
<dbReference type="EMBL" id="BGPR01010294">
    <property type="protein sequence ID" value="GBN45390.1"/>
    <property type="molecule type" value="Genomic_DNA"/>
</dbReference>
<evidence type="ECO:0000313" key="2">
    <source>
        <dbReference type="Proteomes" id="UP000499080"/>
    </source>
</evidence>
<gene>
    <name evidence="1" type="ORF">AVEN_237853_1</name>
</gene>